<keyword evidence="3" id="KW-0560">Oxidoreductase</keyword>
<keyword evidence="7" id="KW-1185">Reference proteome</keyword>
<evidence type="ECO:0000313" key="7">
    <source>
        <dbReference type="Proteomes" id="UP001063166"/>
    </source>
</evidence>
<gene>
    <name evidence="6" type="ORF">LshimejAT787_0107660</name>
</gene>
<dbReference type="PRINTS" id="PR00080">
    <property type="entry name" value="SDRFAMILY"/>
</dbReference>
<reference evidence="6" key="1">
    <citation type="submission" date="2022-07" db="EMBL/GenBank/DDBJ databases">
        <title>The genome of Lyophyllum shimeji provides insight into the initial evolution of ectomycorrhizal fungal genome.</title>
        <authorList>
            <person name="Kobayashi Y."/>
            <person name="Shibata T."/>
            <person name="Hirakawa H."/>
            <person name="Shigenobu S."/>
            <person name="Nishiyama T."/>
            <person name="Yamada A."/>
            <person name="Hasebe M."/>
            <person name="Kawaguchi M."/>
        </authorList>
    </citation>
    <scope>NUCLEOTIDE SEQUENCE</scope>
    <source>
        <strain evidence="6">AT787</strain>
    </source>
</reference>
<evidence type="ECO:0000256" key="4">
    <source>
        <dbReference type="RuleBase" id="RU000363"/>
    </source>
</evidence>
<dbReference type="EMBL" id="BRPK01000001">
    <property type="protein sequence ID" value="GLB33882.1"/>
    <property type="molecule type" value="Genomic_DNA"/>
</dbReference>
<evidence type="ECO:0000256" key="3">
    <source>
        <dbReference type="ARBA" id="ARBA00023002"/>
    </source>
</evidence>
<dbReference type="PANTHER" id="PTHR43008">
    <property type="entry name" value="BENZIL REDUCTASE"/>
    <property type="match status" value="1"/>
</dbReference>
<evidence type="ECO:0000259" key="5">
    <source>
        <dbReference type="SMART" id="SM00822"/>
    </source>
</evidence>
<evidence type="ECO:0000256" key="1">
    <source>
        <dbReference type="ARBA" id="ARBA00006484"/>
    </source>
</evidence>
<dbReference type="InterPro" id="IPR020904">
    <property type="entry name" value="Sc_DH/Rdtase_CS"/>
</dbReference>
<dbReference type="InterPro" id="IPR036291">
    <property type="entry name" value="NAD(P)-bd_dom_sf"/>
</dbReference>
<dbReference type="PANTHER" id="PTHR43008:SF8">
    <property type="entry name" value="BENZIL REDUCTASE ((S)-BENZOIN FORMING) IRC24"/>
    <property type="match status" value="1"/>
</dbReference>
<sequence length="257" mass="27482">MEPPRKPVVLITGASRGIGLAVTRHLLKTFNTRVVALARTQTPELLALSSDDLLIVPCDVTNESDLKDAIHGAEKAYKHIDGLVLNAGTLDPVEPIGGEAPLSAWKQHFDVNFFSAVTALKASLPALRRSELEGKVVFVSSGAAVKGSVAWGAYSASKAALNSLCRTLAVEEPDIVSVALRPGMVDTDMQAILRTKGGSTLSQEDHEKFVKAYNEGKLVKPEEVGHVIAALALRAEPVLSGRFVSWDSEECTPYRAT</sequence>
<organism evidence="6 7">
    <name type="scientific">Lyophyllum shimeji</name>
    <name type="common">Hon-shimeji</name>
    <name type="synonym">Tricholoma shimeji</name>
    <dbReference type="NCBI Taxonomy" id="47721"/>
    <lineage>
        <taxon>Eukaryota</taxon>
        <taxon>Fungi</taxon>
        <taxon>Dikarya</taxon>
        <taxon>Basidiomycota</taxon>
        <taxon>Agaricomycotina</taxon>
        <taxon>Agaricomycetes</taxon>
        <taxon>Agaricomycetidae</taxon>
        <taxon>Agaricales</taxon>
        <taxon>Tricholomatineae</taxon>
        <taxon>Lyophyllaceae</taxon>
        <taxon>Lyophyllum</taxon>
    </lineage>
</organism>
<comment type="similarity">
    <text evidence="1 4">Belongs to the short-chain dehydrogenases/reductases (SDR) family.</text>
</comment>
<accession>A0A9P3UI92</accession>
<dbReference type="SUPFAM" id="SSF51735">
    <property type="entry name" value="NAD(P)-binding Rossmann-fold domains"/>
    <property type="match status" value="1"/>
</dbReference>
<evidence type="ECO:0000256" key="2">
    <source>
        <dbReference type="ARBA" id="ARBA00022857"/>
    </source>
</evidence>
<dbReference type="Proteomes" id="UP001063166">
    <property type="component" value="Unassembled WGS sequence"/>
</dbReference>
<dbReference type="GO" id="GO:0050664">
    <property type="term" value="F:oxidoreductase activity, acting on NAD(P)H, oxygen as acceptor"/>
    <property type="evidence" value="ECO:0007669"/>
    <property type="project" value="TreeGrafter"/>
</dbReference>
<dbReference type="PRINTS" id="PR00081">
    <property type="entry name" value="GDHRDH"/>
</dbReference>
<dbReference type="PROSITE" id="PS00061">
    <property type="entry name" value="ADH_SHORT"/>
    <property type="match status" value="1"/>
</dbReference>
<dbReference type="InterPro" id="IPR057326">
    <property type="entry name" value="KR_dom"/>
</dbReference>
<protein>
    <submittedName>
        <fullName evidence="6">NAD-P-binding protein</fullName>
    </submittedName>
</protein>
<evidence type="ECO:0000313" key="6">
    <source>
        <dbReference type="EMBL" id="GLB33882.1"/>
    </source>
</evidence>
<dbReference type="InterPro" id="IPR002347">
    <property type="entry name" value="SDR_fam"/>
</dbReference>
<name>A0A9P3UI92_LYOSH</name>
<feature type="domain" description="Ketoreductase" evidence="5">
    <location>
        <begin position="7"/>
        <end position="188"/>
    </location>
</feature>
<dbReference type="OrthoDB" id="9876299at2759"/>
<dbReference type="Pfam" id="PF00106">
    <property type="entry name" value="adh_short"/>
    <property type="match status" value="1"/>
</dbReference>
<dbReference type="AlphaFoldDB" id="A0A9P3UI92"/>
<dbReference type="SMART" id="SM00822">
    <property type="entry name" value="PKS_KR"/>
    <property type="match status" value="1"/>
</dbReference>
<proteinExistence type="inferred from homology"/>
<dbReference type="FunFam" id="3.40.50.720:FF:000281">
    <property type="entry name" value="Uncharacterized oxidoreductase YIR035C"/>
    <property type="match status" value="1"/>
</dbReference>
<dbReference type="Gene3D" id="3.40.50.720">
    <property type="entry name" value="NAD(P)-binding Rossmann-like Domain"/>
    <property type="match status" value="1"/>
</dbReference>
<keyword evidence="2" id="KW-0521">NADP</keyword>
<comment type="caution">
    <text evidence="6">The sequence shown here is derived from an EMBL/GenBank/DDBJ whole genome shotgun (WGS) entry which is preliminary data.</text>
</comment>